<reference evidence="10 11" key="1">
    <citation type="submission" date="2016-08" db="EMBL/GenBank/DDBJ databases">
        <title>A new outlook on sporulation: Clostridium algidixylanolyticum.</title>
        <authorList>
            <person name="Poppleton D.I."/>
            <person name="Gribaldo S."/>
        </authorList>
    </citation>
    <scope>NUCLEOTIDE SEQUENCE [LARGE SCALE GENOMIC DNA]</scope>
    <source>
        <strain evidence="10 11">SPL73</strain>
    </source>
</reference>
<evidence type="ECO:0000256" key="7">
    <source>
        <dbReference type="ARBA" id="ARBA00047820"/>
    </source>
</evidence>
<dbReference type="SUPFAM" id="SSF54631">
    <property type="entry name" value="CBS-domain pair"/>
    <property type="match status" value="1"/>
</dbReference>
<dbReference type="Gene3D" id="3.10.310.20">
    <property type="entry name" value="DHHA2 domain"/>
    <property type="match status" value="1"/>
</dbReference>
<evidence type="ECO:0000256" key="6">
    <source>
        <dbReference type="ARBA" id="ARBA00032535"/>
    </source>
</evidence>
<dbReference type="SMART" id="SM01131">
    <property type="entry name" value="DHHA2"/>
    <property type="match status" value="1"/>
</dbReference>
<dbReference type="NCBIfam" id="NF011443">
    <property type="entry name" value="PRK14869.1-5"/>
    <property type="match status" value="1"/>
</dbReference>
<evidence type="ECO:0000256" key="4">
    <source>
        <dbReference type="ARBA" id="ARBA00022801"/>
    </source>
</evidence>
<keyword evidence="5" id="KW-0464">Manganese</keyword>
<organism evidence="10 11">
    <name type="scientific">Lacrimispora algidixylanolytica</name>
    <dbReference type="NCBI Taxonomy" id="94868"/>
    <lineage>
        <taxon>Bacteria</taxon>
        <taxon>Bacillati</taxon>
        <taxon>Bacillota</taxon>
        <taxon>Clostridia</taxon>
        <taxon>Lachnospirales</taxon>
        <taxon>Lachnospiraceae</taxon>
        <taxon>Lacrimispora</taxon>
    </lineage>
</organism>
<dbReference type="RefSeq" id="WP_120196241.1">
    <property type="nucleotide sequence ID" value="NZ_MCIA01000009.1"/>
</dbReference>
<evidence type="ECO:0000256" key="5">
    <source>
        <dbReference type="ARBA" id="ARBA00023211"/>
    </source>
</evidence>
<evidence type="ECO:0000256" key="3">
    <source>
        <dbReference type="ARBA" id="ARBA00022723"/>
    </source>
</evidence>
<comment type="caution">
    <text evidence="10">The sequence shown here is derived from an EMBL/GenBank/DDBJ whole genome shotgun (WGS) entry which is preliminary data.</text>
</comment>
<dbReference type="GO" id="GO:0004427">
    <property type="term" value="F:inorganic diphosphate phosphatase activity"/>
    <property type="evidence" value="ECO:0007669"/>
    <property type="project" value="UniProtKB-EC"/>
</dbReference>
<comment type="cofactor">
    <cofactor evidence="1">
        <name>Mn(2+)</name>
        <dbReference type="ChEBI" id="CHEBI:29035"/>
    </cofactor>
</comment>
<dbReference type="InterPro" id="IPR001667">
    <property type="entry name" value="DDH_dom"/>
</dbReference>
<evidence type="ECO:0000256" key="2">
    <source>
        <dbReference type="ARBA" id="ARBA00012146"/>
    </source>
</evidence>
<dbReference type="GO" id="GO:0005737">
    <property type="term" value="C:cytoplasm"/>
    <property type="evidence" value="ECO:0007669"/>
    <property type="project" value="InterPro"/>
</dbReference>
<evidence type="ECO:0000256" key="1">
    <source>
        <dbReference type="ARBA" id="ARBA00001936"/>
    </source>
</evidence>
<dbReference type="InterPro" id="IPR010766">
    <property type="entry name" value="DRTGG"/>
</dbReference>
<keyword evidence="3" id="KW-0479">Metal-binding</keyword>
<dbReference type="Pfam" id="PF02833">
    <property type="entry name" value="DHHA2"/>
    <property type="match status" value="1"/>
</dbReference>
<dbReference type="NCBIfam" id="NF011442">
    <property type="entry name" value="PRK14869.1-4"/>
    <property type="match status" value="1"/>
</dbReference>
<proteinExistence type="predicted"/>
<keyword evidence="4" id="KW-0378">Hydrolase</keyword>
<dbReference type="EMBL" id="MCIA01000009">
    <property type="protein sequence ID" value="RKD32861.1"/>
    <property type="molecule type" value="Genomic_DNA"/>
</dbReference>
<dbReference type="Pfam" id="PF07085">
    <property type="entry name" value="DRTGG"/>
    <property type="match status" value="1"/>
</dbReference>
<dbReference type="FunFam" id="3.90.1640.10:FF:000001">
    <property type="entry name" value="Probable manganese-dependent inorganic pyrophosphatase"/>
    <property type="match status" value="1"/>
</dbReference>
<evidence type="ECO:0000313" key="10">
    <source>
        <dbReference type="EMBL" id="RKD32861.1"/>
    </source>
</evidence>
<dbReference type="Gene3D" id="3.10.580.10">
    <property type="entry name" value="CBS-domain"/>
    <property type="match status" value="1"/>
</dbReference>
<dbReference type="InterPro" id="IPR046342">
    <property type="entry name" value="CBS_dom_sf"/>
</dbReference>
<dbReference type="InterPro" id="IPR000644">
    <property type="entry name" value="CBS_dom"/>
</dbReference>
<dbReference type="PROSITE" id="PS51371">
    <property type="entry name" value="CBS"/>
    <property type="match status" value="1"/>
</dbReference>
<keyword evidence="11" id="KW-1185">Reference proteome</keyword>
<dbReference type="SMART" id="SM00116">
    <property type="entry name" value="CBS"/>
    <property type="match status" value="2"/>
</dbReference>
<dbReference type="AlphaFoldDB" id="A0A419T5W9"/>
<dbReference type="Proteomes" id="UP000284277">
    <property type="component" value="Unassembled WGS sequence"/>
</dbReference>
<name>A0A419T5W9_9FIRM</name>
<dbReference type="Gene3D" id="3.40.1390.20">
    <property type="entry name" value="HprK N-terminal domain-like"/>
    <property type="match status" value="1"/>
</dbReference>
<accession>A0A419T5W9</accession>
<dbReference type="Pfam" id="PF00571">
    <property type="entry name" value="CBS"/>
    <property type="match status" value="1"/>
</dbReference>
<evidence type="ECO:0000313" key="11">
    <source>
        <dbReference type="Proteomes" id="UP000284277"/>
    </source>
</evidence>
<dbReference type="Pfam" id="PF01368">
    <property type="entry name" value="DHH"/>
    <property type="match status" value="1"/>
</dbReference>
<keyword evidence="8" id="KW-0129">CBS domain</keyword>
<dbReference type="InterPro" id="IPR004097">
    <property type="entry name" value="DHHA2"/>
</dbReference>
<dbReference type="SUPFAM" id="SSF75138">
    <property type="entry name" value="HprK N-terminal domain-like"/>
    <property type="match status" value="1"/>
</dbReference>
<evidence type="ECO:0000256" key="8">
    <source>
        <dbReference type="PROSITE-ProRule" id="PRU00703"/>
    </source>
</evidence>
<protein>
    <recommendedName>
        <fullName evidence="2">inorganic diphosphatase</fullName>
        <ecNumber evidence="2">3.6.1.1</ecNumber>
    </recommendedName>
    <alternativeName>
        <fullName evidence="6">Pyrophosphate phospho-hydrolase</fullName>
    </alternativeName>
</protein>
<gene>
    <name evidence="10" type="ORF">BET01_16625</name>
</gene>
<dbReference type="OrthoDB" id="9766150at2"/>
<dbReference type="EC" id="3.6.1.1" evidence="2"/>
<dbReference type="SUPFAM" id="SSF64182">
    <property type="entry name" value="DHH phosphoesterases"/>
    <property type="match status" value="1"/>
</dbReference>
<dbReference type="InterPro" id="IPR038222">
    <property type="entry name" value="DHHA2_dom_sf"/>
</dbReference>
<sequence length="556" mass="61782">MGDNHKNRKTIVIGHKNPDTDSICSAVCYANLKRILTGEDYRPGRAGRVNEETQFVLNYFGMEAPELIENVKTQVLDIEIRETKGVKKKLSLKIAWNLMQEANAVTIPAVTADGILEGLITVGDIAKSYMNVYDSSILSKACTQYSNIVETLEGNLVVGDLEAYFDKGKVLIAAANPDMMEYYISEGDLVILGNRYESQLCAIEMEAACIIVCEGASVSMTIKKLAQERGCTIVTTPYDTYTAARLVNQSIPISYFMKTEGLITFEEEDYIDEIKDVMASKRHRDFPILDKDGKYKGMISRRNLLGAKGKRLILVDHNEKSQAVEGMENAELLEIIDHHRLGTVETIAPVFFRNQPVGCTATIVYQMYQENSIKIEPQIAGLLCSAIISDTLLFRSPTCTEADKTAALALAEIAGIDADKYASSMFEAASNLKGKTDGEIFYQDFKKFSVGKIAFGVGQITSLNDKELVNLKDRMIPYMVKAREEHGVDMMFFMLTNILSQSTVLLCEGQGAKQIVERAFRIDNRKEEQEDHVVSLPGVVSRKKQLIPSIMLAVQG</sequence>
<dbReference type="PANTHER" id="PTHR12112">
    <property type="entry name" value="BNIP - RELATED"/>
    <property type="match status" value="1"/>
</dbReference>
<dbReference type="GO" id="GO:0046872">
    <property type="term" value="F:metal ion binding"/>
    <property type="evidence" value="ECO:0007669"/>
    <property type="project" value="UniProtKB-KW"/>
</dbReference>
<dbReference type="InterPro" id="IPR028979">
    <property type="entry name" value="Ser_kin/Pase_Hpr-like_N_sf"/>
</dbReference>
<dbReference type="PANTHER" id="PTHR12112:SF22">
    <property type="entry name" value="MANGANESE-DEPENDENT INORGANIC PYROPHOSPHATASE-RELATED"/>
    <property type="match status" value="1"/>
</dbReference>
<dbReference type="InterPro" id="IPR038763">
    <property type="entry name" value="DHH_sf"/>
</dbReference>
<feature type="domain" description="CBS" evidence="9">
    <location>
        <begin position="257"/>
        <end position="314"/>
    </location>
</feature>
<evidence type="ECO:0000259" key="9">
    <source>
        <dbReference type="PROSITE" id="PS51371"/>
    </source>
</evidence>
<comment type="catalytic activity">
    <reaction evidence="7">
        <text>diphosphate + H2O = 2 phosphate + H(+)</text>
        <dbReference type="Rhea" id="RHEA:24576"/>
        <dbReference type="ChEBI" id="CHEBI:15377"/>
        <dbReference type="ChEBI" id="CHEBI:15378"/>
        <dbReference type="ChEBI" id="CHEBI:33019"/>
        <dbReference type="ChEBI" id="CHEBI:43474"/>
        <dbReference type="EC" id="3.6.1.1"/>
    </reaction>
</comment>